<proteinExistence type="predicted"/>
<dbReference type="KEGG" id="vg:77926788"/>
<dbReference type="EMBL" id="OL829978">
    <property type="protein sequence ID" value="UMO76258.1"/>
    <property type="molecule type" value="Genomic_DNA"/>
</dbReference>
<name>A0AA49BS28_9CAUD</name>
<evidence type="ECO:0000313" key="2">
    <source>
        <dbReference type="EMBL" id="UMO76258.1"/>
    </source>
</evidence>
<protein>
    <submittedName>
        <fullName evidence="2">Uncharacterized protein</fullName>
    </submittedName>
</protein>
<sequence length="70" mass="8220">MMNRETLKFMAIKERIAEITAMYEDKIADLRADITLEMEKVQQRSDEKDREIMELKAQLGEVNVVSSEEK</sequence>
<organism evidence="2 3">
    <name type="scientific">Streptomyces phage Tomas</name>
    <dbReference type="NCBI Taxonomy" id="2914443"/>
    <lineage>
        <taxon>Viruses</taxon>
        <taxon>Duplodnaviria</taxon>
        <taxon>Heunggongvirae</taxon>
        <taxon>Uroviricota</taxon>
        <taxon>Caudoviricetes</taxon>
        <taxon>Stanwilliamsviridae</taxon>
        <taxon>Boydwoodruffvirinae</taxon>
        <taxon>Tomasvirus</taxon>
        <taxon>Tomasvirus tomas</taxon>
    </lineage>
</organism>
<dbReference type="Proteomes" id="UP001202581">
    <property type="component" value="Segment"/>
</dbReference>
<keyword evidence="1" id="KW-0175">Coiled coil</keyword>
<dbReference type="RefSeq" id="YP_010651196.1">
    <property type="nucleotide sequence ID" value="NC_070781.1"/>
</dbReference>
<reference evidence="2" key="1">
    <citation type="submission" date="2021-12" db="EMBL/GenBank/DDBJ databases">
        <authorList>
            <person name="Khadka S."/>
            <person name="Uribe D.A."/>
            <person name="Klipsch I.N."/>
            <person name="Rene S.R."/>
            <person name="Jimenez M.L."/>
            <person name="Saini B.K."/>
            <person name="Zugasti M."/>
            <person name="Bullon R.M."/>
            <person name="Sharp C.D."/>
            <person name="Kapinga K.O."/>
            <person name="Warner C.P."/>
            <person name="Sarinana J."/>
            <person name="Jimenez A."/>
            <person name="Layton S.R."/>
            <person name="Nayek S."/>
            <person name="Hughes L.E."/>
            <person name="Garlena R.A."/>
            <person name="Russell D.A."/>
            <person name="Jacobs-Sera D."/>
            <person name="Hatfull G.F."/>
        </authorList>
    </citation>
    <scope>NUCLEOTIDE SEQUENCE</scope>
</reference>
<evidence type="ECO:0000313" key="3">
    <source>
        <dbReference type="Proteomes" id="UP001202581"/>
    </source>
</evidence>
<evidence type="ECO:0000256" key="1">
    <source>
        <dbReference type="SAM" id="Coils"/>
    </source>
</evidence>
<dbReference type="GeneID" id="77926788"/>
<feature type="coiled-coil region" evidence="1">
    <location>
        <begin position="31"/>
        <end position="58"/>
    </location>
</feature>
<accession>A0AA49BS28</accession>
<keyword evidence="3" id="KW-1185">Reference proteome</keyword>
<gene>
    <name evidence="2" type="primary">69</name>
    <name evidence="2" type="ORF">SEA_TOMAS_69</name>
</gene>